<dbReference type="EMBL" id="JAYGGQ010000026">
    <property type="protein sequence ID" value="MEA5457299.1"/>
    <property type="molecule type" value="Genomic_DNA"/>
</dbReference>
<sequence>MSWKRSDDVERGSVTLENVIVLPAVLLLLFGTFQAAFWMNARNVAGAAADAAYSAARAYQAPPGAGETAAGRVLASNRLDAARVSVQRTGTTVTVTVTGSSGTIVAGWGGPAVSATRTGPVERVTTP</sequence>
<dbReference type="RefSeq" id="WP_323281211.1">
    <property type="nucleotide sequence ID" value="NZ_JAYGGQ010000026.1"/>
</dbReference>
<keyword evidence="4" id="KW-1185">Reference proteome</keyword>
<dbReference type="Proteomes" id="UP001304769">
    <property type="component" value="Unassembled WGS sequence"/>
</dbReference>
<feature type="transmembrane region" description="Helical" evidence="1">
    <location>
        <begin position="20"/>
        <end position="39"/>
    </location>
</feature>
<keyword evidence="1" id="KW-0812">Transmembrane</keyword>
<evidence type="ECO:0000313" key="3">
    <source>
        <dbReference type="EMBL" id="MEA5457299.1"/>
    </source>
</evidence>
<evidence type="ECO:0000259" key="2">
    <source>
        <dbReference type="Pfam" id="PF07811"/>
    </source>
</evidence>
<evidence type="ECO:0000256" key="1">
    <source>
        <dbReference type="SAM" id="Phobius"/>
    </source>
</evidence>
<organism evidence="3 4">
    <name type="scientific">Sinomonas terricola</name>
    <dbReference type="NCBI Taxonomy" id="3110330"/>
    <lineage>
        <taxon>Bacteria</taxon>
        <taxon>Bacillati</taxon>
        <taxon>Actinomycetota</taxon>
        <taxon>Actinomycetes</taxon>
        <taxon>Micrococcales</taxon>
        <taxon>Micrococcaceae</taxon>
        <taxon>Sinomonas</taxon>
    </lineage>
</organism>
<dbReference type="InterPro" id="IPR012495">
    <property type="entry name" value="TadE-like_dom"/>
</dbReference>
<reference evidence="3 4" key="1">
    <citation type="submission" date="2023-12" db="EMBL/GenBank/DDBJ databases">
        <title>Sinomonas terricola sp. nov, isolated from litchi orchard soil in Guangdong, PR China.</title>
        <authorList>
            <person name="Jiaxin W."/>
            <person name="Yang Z."/>
            <person name="Honghui Z."/>
        </authorList>
    </citation>
    <scope>NUCLEOTIDE SEQUENCE [LARGE SCALE GENOMIC DNA]</scope>
    <source>
        <strain evidence="3 4">JGH33</strain>
    </source>
</reference>
<keyword evidence="1" id="KW-0472">Membrane</keyword>
<protein>
    <submittedName>
        <fullName evidence="3">TadE family protein</fullName>
    </submittedName>
</protein>
<feature type="domain" description="TadE-like" evidence="2">
    <location>
        <begin position="12"/>
        <end position="52"/>
    </location>
</feature>
<gene>
    <name evidence="3" type="ORF">SPF06_21490</name>
</gene>
<accession>A0ABU5TC82</accession>
<name>A0ABU5TC82_9MICC</name>
<keyword evidence="1" id="KW-1133">Transmembrane helix</keyword>
<dbReference type="Pfam" id="PF07811">
    <property type="entry name" value="TadE"/>
    <property type="match status" value="1"/>
</dbReference>
<evidence type="ECO:0000313" key="4">
    <source>
        <dbReference type="Proteomes" id="UP001304769"/>
    </source>
</evidence>
<proteinExistence type="predicted"/>
<comment type="caution">
    <text evidence="3">The sequence shown here is derived from an EMBL/GenBank/DDBJ whole genome shotgun (WGS) entry which is preliminary data.</text>
</comment>